<dbReference type="GO" id="GO:0005737">
    <property type="term" value="C:cytoplasm"/>
    <property type="evidence" value="ECO:0007669"/>
    <property type="project" value="UniProtKB-SubCell"/>
</dbReference>
<keyword evidence="8" id="KW-0175">Coiled coil</keyword>
<reference evidence="11 12" key="1">
    <citation type="journal article" date="2007" name="Photosyn. Res.">
        <title>Complete nucleotide sequence of the freshwater unicellular cyanobacterium Synechococcus elongatus PCC 6301 chromosome: gene content and organization.</title>
        <authorList>
            <person name="Sugita C."/>
            <person name="Ogata K."/>
            <person name="Shikata M."/>
            <person name="Jikuya H."/>
            <person name="Takano J."/>
            <person name="Furumichi M."/>
            <person name="Kanehisa M."/>
            <person name="Omata T."/>
            <person name="Sugiura M."/>
            <person name="Sugita M."/>
        </authorList>
    </citation>
    <scope>NUCLEOTIDE SEQUENCE [LARGE SCALE GENOMIC DNA]</scope>
    <source>
        <strain evidence="12">ATCC 27144 / PCC 6301 / SAUG 1402/1</strain>
    </source>
</reference>
<dbReference type="CDD" id="cd06171">
    <property type="entry name" value="Sigma70_r4"/>
    <property type="match status" value="1"/>
</dbReference>
<dbReference type="InterPro" id="IPR009042">
    <property type="entry name" value="RNA_pol_sigma70_r1_2"/>
</dbReference>
<dbReference type="PANTHER" id="PTHR30603">
    <property type="entry name" value="RNA POLYMERASE SIGMA FACTOR RPO"/>
    <property type="match status" value="1"/>
</dbReference>
<dbReference type="InterPro" id="IPR036388">
    <property type="entry name" value="WH-like_DNA-bd_sf"/>
</dbReference>
<name>A0A0H3K5I8_SYNP6</name>
<comment type="function">
    <text evidence="7">Sigma factors are initiation factors that promote the attachment of RNA polymerase to specific initiation sites and are then released.</text>
</comment>
<dbReference type="InterPro" id="IPR007627">
    <property type="entry name" value="RNA_pol_sigma70_r2"/>
</dbReference>
<evidence type="ECO:0000256" key="4">
    <source>
        <dbReference type="ARBA" id="ARBA00023082"/>
    </source>
</evidence>
<evidence type="ECO:0000256" key="7">
    <source>
        <dbReference type="RuleBase" id="RU362124"/>
    </source>
</evidence>
<dbReference type="Pfam" id="PF04545">
    <property type="entry name" value="Sigma70_r4"/>
    <property type="match status" value="1"/>
</dbReference>
<dbReference type="AlphaFoldDB" id="A0A0H3K5I8"/>
<keyword evidence="3 7" id="KW-0805">Transcription regulation</keyword>
<feature type="coiled-coil region" evidence="8">
    <location>
        <begin position="240"/>
        <end position="274"/>
    </location>
</feature>
<dbReference type="RefSeq" id="WP_011244555.1">
    <property type="nucleotide sequence ID" value="NC_006576.1"/>
</dbReference>
<organism evidence="11 12">
    <name type="scientific">Synechococcus sp. (strain ATCC 27144 / PCC 6301 / SAUG 1402/1)</name>
    <name type="common">Anacystis nidulans</name>
    <dbReference type="NCBI Taxonomy" id="269084"/>
    <lineage>
        <taxon>Bacteria</taxon>
        <taxon>Bacillati</taxon>
        <taxon>Cyanobacteriota</taxon>
        <taxon>Cyanophyceae</taxon>
        <taxon>Synechococcales</taxon>
        <taxon>Synechococcaceae</taxon>
        <taxon>Synechococcus</taxon>
    </lineage>
</organism>
<dbReference type="Gene3D" id="1.20.120.1810">
    <property type="match status" value="1"/>
</dbReference>
<evidence type="ECO:0000259" key="10">
    <source>
        <dbReference type="PROSITE" id="PS00716"/>
    </source>
</evidence>
<dbReference type="GeneID" id="72430720"/>
<dbReference type="EMBL" id="AP008231">
    <property type="protein sequence ID" value="BAD80435.1"/>
    <property type="molecule type" value="Genomic_DNA"/>
</dbReference>
<dbReference type="PROSITE" id="PS00715">
    <property type="entry name" value="SIGMA70_1"/>
    <property type="match status" value="1"/>
</dbReference>
<dbReference type="SUPFAM" id="SSF88946">
    <property type="entry name" value="Sigma2 domain of RNA polymerase sigma factors"/>
    <property type="match status" value="1"/>
</dbReference>
<dbReference type="InterPro" id="IPR014284">
    <property type="entry name" value="RNA_pol_sigma-70_dom"/>
</dbReference>
<dbReference type="Pfam" id="PF04542">
    <property type="entry name" value="Sigma70_r2"/>
    <property type="match status" value="1"/>
</dbReference>
<evidence type="ECO:0000313" key="11">
    <source>
        <dbReference type="EMBL" id="BAD80435.1"/>
    </source>
</evidence>
<proteinExistence type="inferred from homology"/>
<dbReference type="InterPro" id="IPR017848">
    <property type="entry name" value="RNA_pol_sigma_RpoD/SigA_cyanob"/>
</dbReference>
<dbReference type="InterPro" id="IPR007630">
    <property type="entry name" value="RNA_pol_sigma70_r4"/>
</dbReference>
<evidence type="ECO:0000256" key="5">
    <source>
        <dbReference type="ARBA" id="ARBA00023125"/>
    </source>
</evidence>
<dbReference type="SUPFAM" id="SSF88659">
    <property type="entry name" value="Sigma3 and sigma4 domains of RNA polymerase sigma factors"/>
    <property type="match status" value="2"/>
</dbReference>
<dbReference type="PROSITE" id="PS00716">
    <property type="entry name" value="SIGMA70_2"/>
    <property type="match status" value="1"/>
</dbReference>
<dbReference type="InterPro" id="IPR000943">
    <property type="entry name" value="RNA_pol_sigma70"/>
</dbReference>
<sequence length="398" mass="46028">MTAAYFTHSTEYEAVSSDVANLSETPSSEAVETAVSSRQSTDLIRLYLQDIGRVRLLGRDEEVSEARWVQRYMQLLAVRNCVAVEEGGVLKDYVDLQEGRDRLTAQLGHRPSFEAWAKIVDCSLTELRQALQLGLHRWAEVCQLDLEELKQVCKEGQRAKDHMIKANLRLVVSVAKKYQNRGLELLDLVQEGTLGLERAVEKFDPTKGYRFSTYAYWWIRQGITRAIATQSRTIRLPVHVTEKLNRIKKAQRKIAQTKGRTANLEEIAQELEMTPDQVREVLLRVPKSISLETRVGKEKDTELGDLLETTDFTPEERLTQESLSNDLQRLLLELNHRERDVIRMRFGLRDGQIYSLAEIGQVLDLSRERVRQIEAKALQKLRHPRRRNQIRDYLELLH</sequence>
<dbReference type="GO" id="GO:0006352">
    <property type="term" value="P:DNA-templated transcription initiation"/>
    <property type="evidence" value="ECO:0007669"/>
    <property type="project" value="InterPro"/>
</dbReference>
<dbReference type="InterPro" id="IPR013325">
    <property type="entry name" value="RNA_pol_sigma_r2"/>
</dbReference>
<dbReference type="InterPro" id="IPR050239">
    <property type="entry name" value="Sigma-70_RNA_pol_init_factors"/>
</dbReference>
<dbReference type="InterPro" id="IPR013324">
    <property type="entry name" value="RNA_pol_sigma_r3/r4-like"/>
</dbReference>
<keyword evidence="6 7" id="KW-0804">Transcription</keyword>
<dbReference type="Proteomes" id="UP000001175">
    <property type="component" value="Chromosome"/>
</dbReference>
<dbReference type="Pfam" id="PF04539">
    <property type="entry name" value="Sigma70_r3"/>
    <property type="match status" value="1"/>
</dbReference>
<dbReference type="InterPro" id="IPR007624">
    <property type="entry name" value="RNA_pol_sigma70_r3"/>
</dbReference>
<evidence type="ECO:0000256" key="6">
    <source>
        <dbReference type="ARBA" id="ARBA00023163"/>
    </source>
</evidence>
<feature type="domain" description="RNA polymerase sigma-70" evidence="9">
    <location>
        <begin position="187"/>
        <end position="200"/>
    </location>
</feature>
<evidence type="ECO:0000313" key="12">
    <source>
        <dbReference type="Proteomes" id="UP000001175"/>
    </source>
</evidence>
<dbReference type="NCBIfam" id="TIGR02937">
    <property type="entry name" value="sigma70-ECF"/>
    <property type="match status" value="1"/>
</dbReference>
<dbReference type="eggNOG" id="COG0568">
    <property type="taxonomic scope" value="Bacteria"/>
</dbReference>
<evidence type="ECO:0000256" key="8">
    <source>
        <dbReference type="SAM" id="Coils"/>
    </source>
</evidence>
<comment type="similarity">
    <text evidence="2 7">Belongs to the sigma-70 factor family.</text>
</comment>
<evidence type="ECO:0000256" key="2">
    <source>
        <dbReference type="ARBA" id="ARBA00007788"/>
    </source>
</evidence>
<dbReference type="Gene3D" id="1.10.10.10">
    <property type="entry name" value="Winged helix-like DNA-binding domain superfamily/Winged helix DNA-binding domain"/>
    <property type="match status" value="2"/>
</dbReference>
<dbReference type="PRINTS" id="PR00046">
    <property type="entry name" value="SIGMA70FCT"/>
</dbReference>
<comment type="subcellular location">
    <subcellularLocation>
        <location evidence="1">Cytoplasm</location>
    </subcellularLocation>
</comment>
<dbReference type="NCBIfam" id="TIGR02997">
    <property type="entry name" value="Sig70-cyanoRpoD"/>
    <property type="match status" value="1"/>
</dbReference>
<accession>A0A0H3K5I8</accession>
<dbReference type="FunFam" id="1.10.601.10:FF:000001">
    <property type="entry name" value="RNA polymerase sigma factor SigA"/>
    <property type="match status" value="1"/>
</dbReference>
<evidence type="ECO:0000256" key="3">
    <source>
        <dbReference type="ARBA" id="ARBA00023015"/>
    </source>
</evidence>
<evidence type="ECO:0000256" key="1">
    <source>
        <dbReference type="ARBA" id="ARBA00004496"/>
    </source>
</evidence>
<dbReference type="NCBIfam" id="NF005785">
    <property type="entry name" value="PRK07598.1"/>
    <property type="match status" value="1"/>
</dbReference>
<keyword evidence="5 7" id="KW-0238">DNA-binding</keyword>
<dbReference type="Pfam" id="PF00140">
    <property type="entry name" value="Sigma70_r1_2"/>
    <property type="match status" value="1"/>
</dbReference>
<evidence type="ECO:0000259" key="9">
    <source>
        <dbReference type="PROSITE" id="PS00715"/>
    </source>
</evidence>
<protein>
    <recommendedName>
        <fullName evidence="7">RNA polymerase sigma factor</fullName>
    </recommendedName>
</protein>
<dbReference type="GO" id="GO:0016987">
    <property type="term" value="F:sigma factor activity"/>
    <property type="evidence" value="ECO:0007669"/>
    <property type="project" value="UniProtKB-KW"/>
</dbReference>
<dbReference type="GO" id="GO:0003677">
    <property type="term" value="F:DNA binding"/>
    <property type="evidence" value="ECO:0007669"/>
    <property type="project" value="UniProtKB-KW"/>
</dbReference>
<dbReference type="KEGG" id="syc:syc2245_c"/>
<dbReference type="PANTHER" id="PTHR30603:SF60">
    <property type="entry name" value="RNA POLYMERASE SIGMA FACTOR RPOD"/>
    <property type="match status" value="1"/>
</dbReference>
<gene>
    <name evidence="11" type="primary">rpoD5</name>
    <name evidence="11" type="ordered locus">syc2245_c</name>
</gene>
<keyword evidence="4 7" id="KW-0731">Sigma factor</keyword>
<feature type="domain" description="RNA polymerase sigma-70" evidence="10">
    <location>
        <begin position="355"/>
        <end position="381"/>
    </location>
</feature>